<dbReference type="Pfam" id="PF00622">
    <property type="entry name" value="SPRY"/>
    <property type="match status" value="1"/>
</dbReference>
<organism evidence="5 6">
    <name type="scientific">Molorchus minor</name>
    <dbReference type="NCBI Taxonomy" id="1323400"/>
    <lineage>
        <taxon>Eukaryota</taxon>
        <taxon>Metazoa</taxon>
        <taxon>Ecdysozoa</taxon>
        <taxon>Arthropoda</taxon>
        <taxon>Hexapoda</taxon>
        <taxon>Insecta</taxon>
        <taxon>Pterygota</taxon>
        <taxon>Neoptera</taxon>
        <taxon>Endopterygota</taxon>
        <taxon>Coleoptera</taxon>
        <taxon>Polyphaga</taxon>
        <taxon>Cucujiformia</taxon>
        <taxon>Chrysomeloidea</taxon>
        <taxon>Cerambycidae</taxon>
        <taxon>Lamiinae</taxon>
        <taxon>Monochamini</taxon>
        <taxon>Molorchus</taxon>
    </lineage>
</organism>
<protein>
    <recommendedName>
        <fullName evidence="4">B30.2/SPRY domain-containing protein</fullName>
    </recommendedName>
</protein>
<dbReference type="InterPro" id="IPR013320">
    <property type="entry name" value="ConA-like_dom_sf"/>
</dbReference>
<dbReference type="Gene3D" id="2.60.120.920">
    <property type="match status" value="1"/>
</dbReference>
<keyword evidence="3" id="KW-0862">Zinc</keyword>
<dbReference type="SUPFAM" id="SSF48371">
    <property type="entry name" value="ARM repeat"/>
    <property type="match status" value="1"/>
</dbReference>
<dbReference type="PROSITE" id="PS50188">
    <property type="entry name" value="B302_SPRY"/>
    <property type="match status" value="1"/>
</dbReference>
<feature type="domain" description="B30.2/SPRY" evidence="4">
    <location>
        <begin position="208"/>
        <end position="391"/>
    </location>
</feature>
<accession>A0ABQ9JGY2</accession>
<keyword evidence="1" id="KW-0479">Metal-binding</keyword>
<evidence type="ECO:0000259" key="4">
    <source>
        <dbReference type="PROSITE" id="PS50188"/>
    </source>
</evidence>
<dbReference type="InterPro" id="IPR001870">
    <property type="entry name" value="B30.2/SPRY"/>
</dbReference>
<dbReference type="InterPro" id="IPR016024">
    <property type="entry name" value="ARM-type_fold"/>
</dbReference>
<evidence type="ECO:0000256" key="2">
    <source>
        <dbReference type="ARBA" id="ARBA00022771"/>
    </source>
</evidence>
<evidence type="ECO:0000313" key="6">
    <source>
        <dbReference type="Proteomes" id="UP001162164"/>
    </source>
</evidence>
<dbReference type="CDD" id="cd12883">
    <property type="entry name" value="SPRY_RING"/>
    <property type="match status" value="1"/>
</dbReference>
<evidence type="ECO:0000256" key="3">
    <source>
        <dbReference type="ARBA" id="ARBA00022833"/>
    </source>
</evidence>
<dbReference type="SMART" id="SM00449">
    <property type="entry name" value="SPRY"/>
    <property type="match status" value="1"/>
</dbReference>
<keyword evidence="6" id="KW-1185">Reference proteome</keyword>
<dbReference type="InterPro" id="IPR045129">
    <property type="entry name" value="RNF123/RKP/RSPRY1"/>
</dbReference>
<evidence type="ECO:0000313" key="5">
    <source>
        <dbReference type="EMBL" id="KAJ8977451.1"/>
    </source>
</evidence>
<proteinExistence type="predicted"/>
<dbReference type="InterPro" id="IPR035774">
    <property type="entry name" value="SPRY_RSPRY1"/>
</dbReference>
<sequence length="481" mass="54658">MHLFNGVDEYFLMQNNTWLAHQQVPNFKIFENSRCTLCRQVNFETLGVISISRQMINVIPLLDPLGPSVITLLLDDCPLPSKESVFKVVNMLHLSRDTAIKGRLNPTKQRNICVVLGCIAEKLAGPRNMEILNDDTIDYLLTNLDQNTDPNVILFSLIALEKFAQSSQNKILIMKKLKEQITSPIAELEEWKNEKHYVKRQVGFLCSMVVMDNRKYSYQMVIMDKINAMLNTSDVSEYLKISPDGLEARCDAYSFESVRCTAHADIGVWYYEVFIITPGVMQIGWATKNSNFLNHEGYGIGDDRFSLAYDGCRKLIWYNAKSDPQNLPRWEAGDVLGCLLDLDTQQIIFSLNGMSLPPCMHVFTMAKSGFFAAASFMSFQQCRFNFGAEPFRYPPGMTYSTFNEHGSLKPEDKVVLPRHIFLSQLRQQNIGEDSCTLCYDQKASVRLIPCEHSGILCIMRQSAVRMSHVPSAIPTGCRRQS</sequence>
<dbReference type="PANTHER" id="PTHR13363">
    <property type="entry name" value="RING FINGER AND SRY DOMAIN-CONTAINING"/>
    <property type="match status" value="1"/>
</dbReference>
<dbReference type="InterPro" id="IPR003877">
    <property type="entry name" value="SPRY_dom"/>
</dbReference>
<dbReference type="EMBL" id="JAPWTJ010000545">
    <property type="protein sequence ID" value="KAJ8977451.1"/>
    <property type="molecule type" value="Genomic_DNA"/>
</dbReference>
<dbReference type="SUPFAM" id="SSF49899">
    <property type="entry name" value="Concanavalin A-like lectins/glucanases"/>
    <property type="match status" value="1"/>
</dbReference>
<keyword evidence="2" id="KW-0863">Zinc-finger</keyword>
<reference evidence="5" key="1">
    <citation type="journal article" date="2023" name="Insect Mol. Biol.">
        <title>Genome sequencing provides insights into the evolution of gene families encoding plant cell wall-degrading enzymes in longhorned beetles.</title>
        <authorList>
            <person name="Shin N.R."/>
            <person name="Okamura Y."/>
            <person name="Kirsch R."/>
            <person name="Pauchet Y."/>
        </authorList>
    </citation>
    <scope>NUCLEOTIDE SEQUENCE</scope>
    <source>
        <strain evidence="5">MMC_N1</strain>
    </source>
</reference>
<dbReference type="InterPro" id="IPR043136">
    <property type="entry name" value="B30.2/SPRY_sf"/>
</dbReference>
<gene>
    <name evidence="5" type="ORF">NQ317_002496</name>
</gene>
<evidence type="ECO:0000256" key="1">
    <source>
        <dbReference type="ARBA" id="ARBA00022723"/>
    </source>
</evidence>
<dbReference type="PANTHER" id="PTHR13363:SF6">
    <property type="entry name" value="RING FINGER AND SPRY DOMAIN-CONTAINING PROTEIN 1"/>
    <property type="match status" value="1"/>
</dbReference>
<dbReference type="Proteomes" id="UP001162164">
    <property type="component" value="Unassembled WGS sequence"/>
</dbReference>
<comment type="caution">
    <text evidence="5">The sequence shown here is derived from an EMBL/GenBank/DDBJ whole genome shotgun (WGS) entry which is preliminary data.</text>
</comment>
<name>A0ABQ9JGY2_9CUCU</name>